<reference evidence="2" key="1">
    <citation type="submission" date="2007-07" db="EMBL/GenBank/DDBJ databases">
        <title>PCAP assembly of the Caenorhabditis remanei genome.</title>
        <authorList>
            <consortium name="The Caenorhabditis remanei Sequencing Consortium"/>
            <person name="Wilson R.K."/>
        </authorList>
    </citation>
    <scope>NUCLEOTIDE SEQUENCE [LARGE SCALE GENOMIC DNA]</scope>
    <source>
        <strain evidence="2">PB4641</strain>
    </source>
</reference>
<sequence length="134" mass="15103">MPRVKSESTNPVVQKIVKNTLARHAGLDELRDNNNKPNKETESAAEKMTEKSKKQVSKPSRKRAADSSSSTKNDQNKTAPVPPPKIPKIEKIINVTVHPISQEETDSAVQGLLEAEEREERIMAEYGEYIPKRW</sequence>
<dbReference type="CTD" id="9818317"/>
<evidence type="ECO:0000256" key="1">
    <source>
        <dbReference type="SAM" id="MobiDB-lite"/>
    </source>
</evidence>
<dbReference type="InParanoid" id="E3MKZ4"/>
<dbReference type="HOGENOM" id="CLU_1929526_0_0_1"/>
<name>E3MKZ4_CAERE</name>
<gene>
    <name evidence="2" type="ORF">CRE_26685</name>
</gene>
<dbReference type="Proteomes" id="UP000008281">
    <property type="component" value="Unassembled WGS sequence"/>
</dbReference>
<evidence type="ECO:0000313" key="2">
    <source>
        <dbReference type="EMBL" id="EFP04302.1"/>
    </source>
</evidence>
<feature type="compositionally biased region" description="Polar residues" evidence="1">
    <location>
        <begin position="66"/>
        <end position="78"/>
    </location>
</feature>
<keyword evidence="3" id="KW-1185">Reference proteome</keyword>
<dbReference type="EMBL" id="DS268453">
    <property type="protein sequence ID" value="EFP04302.1"/>
    <property type="molecule type" value="Genomic_DNA"/>
</dbReference>
<dbReference type="GeneID" id="9818317"/>
<proteinExistence type="predicted"/>
<evidence type="ECO:0000313" key="3">
    <source>
        <dbReference type="Proteomes" id="UP000008281"/>
    </source>
</evidence>
<dbReference type="KEGG" id="crq:GCK72_009167"/>
<accession>E3MKZ4</accession>
<protein>
    <submittedName>
        <fullName evidence="2">Uncharacterized protein</fullName>
    </submittedName>
</protein>
<dbReference type="RefSeq" id="XP_003103244.2">
    <property type="nucleotide sequence ID" value="XM_003103196.2"/>
</dbReference>
<feature type="compositionally biased region" description="Basic and acidic residues" evidence="1">
    <location>
        <begin position="25"/>
        <end position="53"/>
    </location>
</feature>
<organism evidence="3">
    <name type="scientific">Caenorhabditis remanei</name>
    <name type="common">Caenorhabditis vulgaris</name>
    <dbReference type="NCBI Taxonomy" id="31234"/>
    <lineage>
        <taxon>Eukaryota</taxon>
        <taxon>Metazoa</taxon>
        <taxon>Ecdysozoa</taxon>
        <taxon>Nematoda</taxon>
        <taxon>Chromadorea</taxon>
        <taxon>Rhabditida</taxon>
        <taxon>Rhabditina</taxon>
        <taxon>Rhabditomorpha</taxon>
        <taxon>Rhabditoidea</taxon>
        <taxon>Rhabditidae</taxon>
        <taxon>Peloderinae</taxon>
        <taxon>Caenorhabditis</taxon>
    </lineage>
</organism>
<feature type="region of interest" description="Disordered" evidence="1">
    <location>
        <begin position="23"/>
        <end position="89"/>
    </location>
</feature>
<dbReference type="AlphaFoldDB" id="E3MKZ4"/>